<dbReference type="PANTHER" id="PTHR31531">
    <property type="entry name" value="E3 UBIQUITIN-PROTEIN LIGASE E3D FAMILY MEMBER"/>
    <property type="match status" value="1"/>
</dbReference>
<dbReference type="GO" id="GO:0061630">
    <property type="term" value="F:ubiquitin protein ligase activity"/>
    <property type="evidence" value="ECO:0007669"/>
    <property type="project" value="TreeGrafter"/>
</dbReference>
<evidence type="ECO:0000313" key="3">
    <source>
        <dbReference type="Proteomes" id="UP001286456"/>
    </source>
</evidence>
<sequence length="416" mass="44782">MDSPVSIYAELLSNIRQISLAVSLGSPSDASTRIAVGADGRDVELRHRGEVHILRLPAKIALGGGALLPITRPGAAALSWRLPLDHDALASQQRDVAEGRPAPWSATDLEAGSQVACRQCGSVIAARDAIKVWKDLPSDNWAEMMEFWHCHKPDDAEHHSHSHGHEAHDRGTENGGVAGDQNAKANEKSLAARGYGASSTISAQQGVGFVDLTTLLFAESDCHALTFSLSVYNDGSQNRQDLVVGSKTRALDVFCSSCQSQLGFFNFRTAAIALSKWQLSCKSTSEASPGISECFASTLIATISRSGSSKSLIMPISESATESSTDAVIHIWVLNSSIVYSSTATARCTPAVKLLYRLMQREEADRMLEVVSCDTQEINLPAKALGDVVRLLDESNGLLPASERIFKEWKVGLLRR</sequence>
<accession>A0AAE0J4C6</accession>
<dbReference type="GO" id="GO:0005829">
    <property type="term" value="C:cytosol"/>
    <property type="evidence" value="ECO:0007669"/>
    <property type="project" value="TreeGrafter"/>
</dbReference>
<feature type="region of interest" description="Disordered" evidence="1">
    <location>
        <begin position="155"/>
        <end position="181"/>
    </location>
</feature>
<dbReference type="GO" id="GO:0000209">
    <property type="term" value="P:protein polyubiquitination"/>
    <property type="evidence" value="ECO:0007669"/>
    <property type="project" value="TreeGrafter"/>
</dbReference>
<reference evidence="2" key="2">
    <citation type="submission" date="2023-06" db="EMBL/GenBank/DDBJ databases">
        <authorList>
            <consortium name="Lawrence Berkeley National Laboratory"/>
            <person name="Haridas S."/>
            <person name="Hensen N."/>
            <person name="Bonometti L."/>
            <person name="Westerberg I."/>
            <person name="Brannstrom I.O."/>
            <person name="Guillou S."/>
            <person name="Cros-Aarteil S."/>
            <person name="Calhoun S."/>
            <person name="Kuo A."/>
            <person name="Mondo S."/>
            <person name="Pangilinan J."/>
            <person name="Riley R."/>
            <person name="Labutti K."/>
            <person name="Andreopoulos B."/>
            <person name="Lipzen A."/>
            <person name="Chen C."/>
            <person name="Yanf M."/>
            <person name="Daum C."/>
            <person name="Ng V."/>
            <person name="Clum A."/>
            <person name="Steindorff A."/>
            <person name="Ohm R."/>
            <person name="Martin F."/>
            <person name="Silar P."/>
            <person name="Natvig D."/>
            <person name="Lalanne C."/>
            <person name="Gautier V."/>
            <person name="Ament-Velasquez S.L."/>
            <person name="Kruys A."/>
            <person name="Hutchinson M.I."/>
            <person name="Powell A.J."/>
            <person name="Barry K."/>
            <person name="Miller A.N."/>
            <person name="Grigoriev I.V."/>
            <person name="Debuchy R."/>
            <person name="Gladieux P."/>
            <person name="Thoren M.H."/>
            <person name="Johannesson H."/>
        </authorList>
    </citation>
    <scope>NUCLEOTIDE SEQUENCE</scope>
    <source>
        <strain evidence="2">SMH4131-1</strain>
    </source>
</reference>
<dbReference type="GO" id="GO:0043161">
    <property type="term" value="P:proteasome-mediated ubiquitin-dependent protein catabolic process"/>
    <property type="evidence" value="ECO:0007669"/>
    <property type="project" value="TreeGrafter"/>
</dbReference>
<evidence type="ECO:0000313" key="2">
    <source>
        <dbReference type="EMBL" id="KAK3336006.1"/>
    </source>
</evidence>
<dbReference type="GO" id="GO:0006513">
    <property type="term" value="P:protein monoubiquitination"/>
    <property type="evidence" value="ECO:0007669"/>
    <property type="project" value="TreeGrafter"/>
</dbReference>
<protein>
    <submittedName>
        <fullName evidence="2">Ubiquitin-conjugating enzyme E2-binding protein</fullName>
    </submittedName>
</protein>
<dbReference type="GO" id="GO:0030332">
    <property type="term" value="F:cyclin binding"/>
    <property type="evidence" value="ECO:0007669"/>
    <property type="project" value="TreeGrafter"/>
</dbReference>
<feature type="compositionally biased region" description="Basic and acidic residues" evidence="1">
    <location>
        <begin position="155"/>
        <end position="172"/>
    </location>
</feature>
<proteinExistence type="predicted"/>
<keyword evidence="3" id="KW-1185">Reference proteome</keyword>
<comment type="caution">
    <text evidence="2">The sequence shown here is derived from an EMBL/GenBank/DDBJ whole genome shotgun (WGS) entry which is preliminary data.</text>
</comment>
<gene>
    <name evidence="2" type="ORF">B0T19DRAFT_436820</name>
</gene>
<dbReference type="GO" id="GO:0031624">
    <property type="term" value="F:ubiquitin conjugating enzyme binding"/>
    <property type="evidence" value="ECO:0007669"/>
    <property type="project" value="TreeGrafter"/>
</dbReference>
<dbReference type="Proteomes" id="UP001286456">
    <property type="component" value="Unassembled WGS sequence"/>
</dbReference>
<dbReference type="GO" id="GO:0005634">
    <property type="term" value="C:nucleus"/>
    <property type="evidence" value="ECO:0007669"/>
    <property type="project" value="TreeGrafter"/>
</dbReference>
<organism evidence="2 3">
    <name type="scientific">Cercophora scortea</name>
    <dbReference type="NCBI Taxonomy" id="314031"/>
    <lineage>
        <taxon>Eukaryota</taxon>
        <taxon>Fungi</taxon>
        <taxon>Dikarya</taxon>
        <taxon>Ascomycota</taxon>
        <taxon>Pezizomycotina</taxon>
        <taxon>Sordariomycetes</taxon>
        <taxon>Sordariomycetidae</taxon>
        <taxon>Sordariales</taxon>
        <taxon>Lasiosphaeriaceae</taxon>
        <taxon>Cercophora</taxon>
    </lineage>
</organism>
<dbReference type="AlphaFoldDB" id="A0AAE0J4C6"/>
<name>A0AAE0J4C6_9PEZI</name>
<dbReference type="InterPro" id="IPR019193">
    <property type="entry name" value="UBQ-conj_enz_E2-bd_prot"/>
</dbReference>
<dbReference type="EMBL" id="JAUEPO010000001">
    <property type="protein sequence ID" value="KAK3336006.1"/>
    <property type="molecule type" value="Genomic_DNA"/>
</dbReference>
<dbReference type="GO" id="GO:0051865">
    <property type="term" value="P:protein autoubiquitination"/>
    <property type="evidence" value="ECO:0007669"/>
    <property type="project" value="TreeGrafter"/>
</dbReference>
<evidence type="ECO:0000256" key="1">
    <source>
        <dbReference type="SAM" id="MobiDB-lite"/>
    </source>
</evidence>
<reference evidence="2" key="1">
    <citation type="journal article" date="2023" name="Mol. Phylogenet. Evol.">
        <title>Genome-scale phylogeny and comparative genomics of the fungal order Sordariales.</title>
        <authorList>
            <person name="Hensen N."/>
            <person name="Bonometti L."/>
            <person name="Westerberg I."/>
            <person name="Brannstrom I.O."/>
            <person name="Guillou S."/>
            <person name="Cros-Aarteil S."/>
            <person name="Calhoun S."/>
            <person name="Haridas S."/>
            <person name="Kuo A."/>
            <person name="Mondo S."/>
            <person name="Pangilinan J."/>
            <person name="Riley R."/>
            <person name="LaButti K."/>
            <person name="Andreopoulos B."/>
            <person name="Lipzen A."/>
            <person name="Chen C."/>
            <person name="Yan M."/>
            <person name="Daum C."/>
            <person name="Ng V."/>
            <person name="Clum A."/>
            <person name="Steindorff A."/>
            <person name="Ohm R.A."/>
            <person name="Martin F."/>
            <person name="Silar P."/>
            <person name="Natvig D.O."/>
            <person name="Lalanne C."/>
            <person name="Gautier V."/>
            <person name="Ament-Velasquez S.L."/>
            <person name="Kruys A."/>
            <person name="Hutchinson M.I."/>
            <person name="Powell A.J."/>
            <person name="Barry K."/>
            <person name="Miller A.N."/>
            <person name="Grigoriev I.V."/>
            <person name="Debuchy R."/>
            <person name="Gladieux P."/>
            <person name="Hiltunen Thoren M."/>
            <person name="Johannesson H."/>
        </authorList>
    </citation>
    <scope>NUCLEOTIDE SEQUENCE</scope>
    <source>
        <strain evidence="2">SMH4131-1</strain>
    </source>
</reference>
<dbReference type="GO" id="GO:0000151">
    <property type="term" value="C:ubiquitin ligase complex"/>
    <property type="evidence" value="ECO:0007669"/>
    <property type="project" value="TreeGrafter"/>
</dbReference>
<dbReference type="Pfam" id="PF09814">
    <property type="entry name" value="HECT_2"/>
    <property type="match status" value="1"/>
</dbReference>
<dbReference type="PANTHER" id="PTHR31531:SF2">
    <property type="entry name" value="E3 UBIQUITIN-PROTEIN LIGASE E3D"/>
    <property type="match status" value="1"/>
</dbReference>